<accession>A0A1V0N5C1</accession>
<dbReference type="RefSeq" id="WP_009886586.1">
    <property type="nucleotide sequence ID" value="NZ_CP015363.1"/>
</dbReference>
<sequence>MVKNYSGHIIFDENFQWKDLEKYFPDMWEIVESESKLNQEEKQFDDILLELNMEEIRKNKKPFGYRRENTRFKMIFPQDRKELTIYRNIISEEIEELTEKVAHEIRNKKIKYTLKYDQMLSIKLKKK</sequence>
<dbReference type="Proteomes" id="UP000192050">
    <property type="component" value="Chromosome"/>
</dbReference>
<reference evidence="1 2" key="1">
    <citation type="submission" date="2011-10" db="EMBL/GenBank/DDBJ databases">
        <title>Metabolic and evolutionary patterns in the extreme acidophile Ferroplasma acidiphilum.</title>
        <authorList>
            <person name="Golyshina O.V."/>
            <person name="Kozyavkin S.A."/>
            <person name="Tatusov R.L."/>
            <person name="Slesarev A.I."/>
            <person name="Golyshin P.N."/>
        </authorList>
    </citation>
    <scope>NUCLEOTIDE SEQUENCE [LARGE SCALE GENOMIC DNA]</scope>
    <source>
        <strain evidence="2">Y</strain>
    </source>
</reference>
<evidence type="ECO:0000313" key="1">
    <source>
        <dbReference type="EMBL" id="ARD85338.1"/>
    </source>
</evidence>
<proteinExistence type="predicted"/>
<dbReference type="KEGG" id="fai:FAD_1480"/>
<evidence type="ECO:0000313" key="2">
    <source>
        <dbReference type="Proteomes" id="UP000192050"/>
    </source>
</evidence>
<gene>
    <name evidence="1" type="ORF">FAD_1480</name>
</gene>
<organism evidence="1 2">
    <name type="scientific">Ferroplasma acidiphilum</name>
    <dbReference type="NCBI Taxonomy" id="74969"/>
    <lineage>
        <taxon>Archaea</taxon>
        <taxon>Methanobacteriati</taxon>
        <taxon>Thermoplasmatota</taxon>
        <taxon>Thermoplasmata</taxon>
        <taxon>Thermoplasmatales</taxon>
        <taxon>Ferroplasmaceae</taxon>
        <taxon>Ferroplasma</taxon>
    </lineage>
</organism>
<name>A0A1V0N5C1_9ARCH</name>
<dbReference type="STRING" id="74969.FAD_1480"/>
<dbReference type="GeneID" id="16024711"/>
<dbReference type="EMBL" id="CP015363">
    <property type="protein sequence ID" value="ARD85338.1"/>
    <property type="molecule type" value="Genomic_DNA"/>
</dbReference>
<protein>
    <submittedName>
        <fullName evidence="1">Uncharacterized protein</fullName>
    </submittedName>
</protein>
<dbReference type="AlphaFoldDB" id="A0A1V0N5C1"/>
<keyword evidence="2" id="KW-1185">Reference proteome</keyword>